<dbReference type="Pfam" id="PF10006">
    <property type="entry name" value="DUF2249"/>
    <property type="match status" value="1"/>
</dbReference>
<feature type="domain" description="DUF2249" evidence="1">
    <location>
        <begin position="4"/>
        <end position="59"/>
    </location>
</feature>
<name>A0A4R7KKT7_9CLOT</name>
<dbReference type="AlphaFoldDB" id="A0A4R7KKT7"/>
<dbReference type="RefSeq" id="WP_243116430.1">
    <property type="nucleotide sequence ID" value="NZ_SOAZ01000013.1"/>
</dbReference>
<evidence type="ECO:0000313" key="2">
    <source>
        <dbReference type="EMBL" id="TDT56480.1"/>
    </source>
</evidence>
<evidence type="ECO:0000313" key="3">
    <source>
        <dbReference type="Proteomes" id="UP000295325"/>
    </source>
</evidence>
<accession>A0A4R7KKT7</accession>
<dbReference type="Proteomes" id="UP000295325">
    <property type="component" value="Unassembled WGS sequence"/>
</dbReference>
<comment type="caution">
    <text evidence="2">The sequence shown here is derived from an EMBL/GenBank/DDBJ whole genome shotgun (WGS) entry which is preliminary data.</text>
</comment>
<keyword evidence="3" id="KW-1185">Reference proteome</keyword>
<proteinExistence type="predicted"/>
<evidence type="ECO:0000259" key="1">
    <source>
        <dbReference type="Pfam" id="PF10006"/>
    </source>
</evidence>
<gene>
    <name evidence="2" type="ORF">EDD71_11323</name>
</gene>
<organism evidence="2 3">
    <name type="scientific">Fonticella tunisiensis</name>
    <dbReference type="NCBI Taxonomy" id="1096341"/>
    <lineage>
        <taxon>Bacteria</taxon>
        <taxon>Bacillati</taxon>
        <taxon>Bacillota</taxon>
        <taxon>Clostridia</taxon>
        <taxon>Eubacteriales</taxon>
        <taxon>Clostridiaceae</taxon>
        <taxon>Fonticella</taxon>
    </lineage>
</organism>
<reference evidence="2 3" key="1">
    <citation type="submission" date="2019-03" db="EMBL/GenBank/DDBJ databases">
        <title>Genomic Encyclopedia of Type Strains, Phase IV (KMG-IV): sequencing the most valuable type-strain genomes for metagenomic binning, comparative biology and taxonomic classification.</title>
        <authorList>
            <person name="Goeker M."/>
        </authorList>
    </citation>
    <scope>NUCLEOTIDE SEQUENCE [LARGE SCALE GENOMIC DNA]</scope>
    <source>
        <strain evidence="2 3">DSM 24455</strain>
    </source>
</reference>
<sequence length="60" mass="7011">MVGAIYSTFDVLEPGQQMELINDHDPVHLYIKLMTDRSGQFEWGYLSEGPDVWRITIRKI</sequence>
<protein>
    <submittedName>
        <fullName evidence="2">Uncharacterized protein DUF2249</fullName>
    </submittedName>
</protein>
<dbReference type="EMBL" id="SOAZ01000013">
    <property type="protein sequence ID" value="TDT56480.1"/>
    <property type="molecule type" value="Genomic_DNA"/>
</dbReference>
<dbReference type="InterPro" id="IPR018720">
    <property type="entry name" value="DUF2249"/>
</dbReference>